<name>A0A371D648_9APHY</name>
<evidence type="ECO:0000313" key="2">
    <source>
        <dbReference type="Proteomes" id="UP000256964"/>
    </source>
</evidence>
<sequence length="246" mass="27472">MVRRRWSLHLHRGRRTFLGAGVELTSLSHGQAYRLTSVPGVPGVDTISDRGGRVAEAFLPIPAEARARGRASRGPRGPCQLRPPHCAPDMGRWEAIVRCVEHKACVHYVACSSGELASAVRVYVRGQGEQREGMGARGLVVRAFCFWTRVLAGLAARVRFVRAMWPGPSVGRMRSEDLVRLHGDGDGDGSRHAYAHCQCRGWCVHCVATLRPSGRSVRWRWEPKITRMDLTRLRHKDVSTRIAQLR</sequence>
<reference evidence="1 2" key="1">
    <citation type="journal article" date="2018" name="Biotechnol. Biofuels">
        <title>Integrative visual omics of the white-rot fungus Polyporus brumalis exposes the biotechnological potential of its oxidative enzymes for delignifying raw plant biomass.</title>
        <authorList>
            <person name="Miyauchi S."/>
            <person name="Rancon A."/>
            <person name="Drula E."/>
            <person name="Hage H."/>
            <person name="Chaduli D."/>
            <person name="Favel A."/>
            <person name="Grisel S."/>
            <person name="Henrissat B."/>
            <person name="Herpoel-Gimbert I."/>
            <person name="Ruiz-Duenas F.J."/>
            <person name="Chevret D."/>
            <person name="Hainaut M."/>
            <person name="Lin J."/>
            <person name="Wang M."/>
            <person name="Pangilinan J."/>
            <person name="Lipzen A."/>
            <person name="Lesage-Meessen L."/>
            <person name="Navarro D."/>
            <person name="Riley R."/>
            <person name="Grigoriev I.V."/>
            <person name="Zhou S."/>
            <person name="Raouche S."/>
            <person name="Rosso M.N."/>
        </authorList>
    </citation>
    <scope>NUCLEOTIDE SEQUENCE [LARGE SCALE GENOMIC DNA]</scope>
    <source>
        <strain evidence="1 2">BRFM 1820</strain>
    </source>
</reference>
<dbReference type="EMBL" id="KZ857414">
    <property type="protein sequence ID" value="RDX47999.1"/>
    <property type="molecule type" value="Genomic_DNA"/>
</dbReference>
<dbReference type="AlphaFoldDB" id="A0A371D648"/>
<proteinExistence type="predicted"/>
<accession>A0A371D648</accession>
<gene>
    <name evidence="1" type="ORF">OH76DRAFT_690457</name>
</gene>
<dbReference type="Proteomes" id="UP000256964">
    <property type="component" value="Unassembled WGS sequence"/>
</dbReference>
<evidence type="ECO:0000313" key="1">
    <source>
        <dbReference type="EMBL" id="RDX47999.1"/>
    </source>
</evidence>
<organism evidence="1 2">
    <name type="scientific">Lentinus brumalis</name>
    <dbReference type="NCBI Taxonomy" id="2498619"/>
    <lineage>
        <taxon>Eukaryota</taxon>
        <taxon>Fungi</taxon>
        <taxon>Dikarya</taxon>
        <taxon>Basidiomycota</taxon>
        <taxon>Agaricomycotina</taxon>
        <taxon>Agaricomycetes</taxon>
        <taxon>Polyporales</taxon>
        <taxon>Polyporaceae</taxon>
        <taxon>Lentinus</taxon>
    </lineage>
</organism>
<protein>
    <submittedName>
        <fullName evidence="1">Uncharacterized protein</fullName>
    </submittedName>
</protein>
<keyword evidence="2" id="KW-1185">Reference proteome</keyword>
<dbReference type="OrthoDB" id="10648683at2759"/>